<dbReference type="EMBL" id="JACRAF010000027">
    <property type="protein sequence ID" value="MBI4922013.1"/>
    <property type="molecule type" value="Genomic_DNA"/>
</dbReference>
<accession>A0A933NYR8</accession>
<organism evidence="2 3">
    <name type="scientific">Devosia nanyangense</name>
    <dbReference type="NCBI Taxonomy" id="1228055"/>
    <lineage>
        <taxon>Bacteria</taxon>
        <taxon>Pseudomonadati</taxon>
        <taxon>Pseudomonadota</taxon>
        <taxon>Alphaproteobacteria</taxon>
        <taxon>Hyphomicrobiales</taxon>
        <taxon>Devosiaceae</taxon>
        <taxon>Devosia</taxon>
    </lineage>
</organism>
<gene>
    <name evidence="2" type="ORF">HY834_09710</name>
</gene>
<proteinExistence type="predicted"/>
<evidence type="ECO:0000256" key="1">
    <source>
        <dbReference type="SAM" id="Phobius"/>
    </source>
</evidence>
<evidence type="ECO:0000313" key="3">
    <source>
        <dbReference type="Proteomes" id="UP000782610"/>
    </source>
</evidence>
<sequence length="55" mass="6085">MKTYDAHKTATEARQGSPRLDNFWVLIISTALVIALFAIIFLVFFVTTPVAAMAL</sequence>
<name>A0A933NYR8_9HYPH</name>
<dbReference type="AlphaFoldDB" id="A0A933NYR8"/>
<keyword evidence="1" id="KW-0812">Transmembrane</keyword>
<keyword evidence="1" id="KW-1133">Transmembrane helix</keyword>
<comment type="caution">
    <text evidence="2">The sequence shown here is derived from an EMBL/GenBank/DDBJ whole genome shotgun (WGS) entry which is preliminary data.</text>
</comment>
<feature type="transmembrane region" description="Helical" evidence="1">
    <location>
        <begin position="23"/>
        <end position="46"/>
    </location>
</feature>
<keyword evidence="1" id="KW-0472">Membrane</keyword>
<reference evidence="2" key="1">
    <citation type="submission" date="2020-07" db="EMBL/GenBank/DDBJ databases">
        <title>Huge and variable diversity of episymbiotic CPR bacteria and DPANN archaea in groundwater ecosystems.</title>
        <authorList>
            <person name="He C.Y."/>
            <person name="Keren R."/>
            <person name="Whittaker M."/>
            <person name="Farag I.F."/>
            <person name="Doudna J."/>
            <person name="Cate J.H.D."/>
            <person name="Banfield J.F."/>
        </authorList>
    </citation>
    <scope>NUCLEOTIDE SEQUENCE</scope>
    <source>
        <strain evidence="2">NC_groundwater_1586_Pr3_B-0.1um_66_15</strain>
    </source>
</reference>
<evidence type="ECO:0000313" key="2">
    <source>
        <dbReference type="EMBL" id="MBI4922013.1"/>
    </source>
</evidence>
<protein>
    <submittedName>
        <fullName evidence="2">Uncharacterized protein</fullName>
    </submittedName>
</protein>
<dbReference type="Proteomes" id="UP000782610">
    <property type="component" value="Unassembled WGS sequence"/>
</dbReference>